<evidence type="ECO:0000313" key="1">
    <source>
        <dbReference type="EMBL" id="VYS44983.1"/>
    </source>
</evidence>
<sequence length="118" mass="13898">MTSTKKTTTYQINLNNIYFLRRSMPAFLETASRPFFSMVFVDALVDNRSMTKRLPASHQTLLYCKLTNCNFLVLWLENDTLFALFAFFPVKGQILPDNEMTSTRQLQRMRELGKCLRW</sequence>
<reference evidence="1 2" key="1">
    <citation type="submission" date="2019-11" db="EMBL/GenBank/DDBJ databases">
        <authorList>
            <person name="Jiao W.-B."/>
            <person name="Schneeberger K."/>
        </authorList>
    </citation>
    <scope>NUCLEOTIDE SEQUENCE [LARGE SCALE GENOMIC DNA]</scope>
    <source>
        <strain evidence="2">cv. An-1</strain>
    </source>
</reference>
<accession>A0A654E6P4</accession>
<name>A0A654E6P4_ARATH</name>
<dbReference type="AlphaFoldDB" id="A0A654E6P4"/>
<dbReference type="Proteomes" id="UP000426265">
    <property type="component" value="Unassembled WGS sequence"/>
</dbReference>
<dbReference type="EMBL" id="CACRSJ010000104">
    <property type="protein sequence ID" value="VYS44983.1"/>
    <property type="molecule type" value="Genomic_DNA"/>
</dbReference>
<dbReference type="ExpressionAtlas" id="A0A654E6P4">
    <property type="expression patterns" value="baseline"/>
</dbReference>
<organism evidence="1 2">
    <name type="scientific">Arabidopsis thaliana</name>
    <name type="common">Mouse-ear cress</name>
    <dbReference type="NCBI Taxonomy" id="3702"/>
    <lineage>
        <taxon>Eukaryota</taxon>
        <taxon>Viridiplantae</taxon>
        <taxon>Streptophyta</taxon>
        <taxon>Embryophyta</taxon>
        <taxon>Tracheophyta</taxon>
        <taxon>Spermatophyta</taxon>
        <taxon>Magnoliopsida</taxon>
        <taxon>eudicotyledons</taxon>
        <taxon>Gunneridae</taxon>
        <taxon>Pentapetalae</taxon>
        <taxon>rosids</taxon>
        <taxon>malvids</taxon>
        <taxon>Brassicales</taxon>
        <taxon>Brassicaceae</taxon>
        <taxon>Camelineae</taxon>
        <taxon>Arabidopsis</taxon>
    </lineage>
</organism>
<evidence type="ECO:0000313" key="2">
    <source>
        <dbReference type="Proteomes" id="UP000426265"/>
    </source>
</evidence>
<protein>
    <submittedName>
        <fullName evidence="1">Uncharacterized protein</fullName>
    </submittedName>
</protein>
<proteinExistence type="predicted"/>
<gene>
    <name evidence="1" type="ORF">AN1_LOCUS490</name>
</gene>